<proteinExistence type="predicted"/>
<name>A0A1J5JYQ6_NEOTH</name>
<comment type="caution">
    <text evidence="1">The sequence shown here is derived from an EMBL/GenBank/DDBJ whole genome shotgun (WGS) entry which is preliminary data.</text>
</comment>
<evidence type="ECO:0000313" key="2">
    <source>
        <dbReference type="Proteomes" id="UP000182743"/>
    </source>
</evidence>
<organism evidence="1 2">
    <name type="scientific">Neomoorella thermoacetica</name>
    <name type="common">Clostridium thermoaceticum</name>
    <dbReference type="NCBI Taxonomy" id="1525"/>
    <lineage>
        <taxon>Bacteria</taxon>
        <taxon>Bacillati</taxon>
        <taxon>Bacillota</taxon>
        <taxon>Clostridia</taxon>
        <taxon>Neomoorellales</taxon>
        <taxon>Neomoorellaceae</taxon>
        <taxon>Neomoorella</taxon>
    </lineage>
</organism>
<dbReference type="EMBL" id="MIHH01000008">
    <property type="protein sequence ID" value="OIQ08689.1"/>
    <property type="molecule type" value="Genomic_DNA"/>
</dbReference>
<dbReference type="Proteomes" id="UP000182743">
    <property type="component" value="Unassembled WGS sequence"/>
</dbReference>
<protein>
    <submittedName>
        <fullName evidence="1">Uncharacterized protein</fullName>
    </submittedName>
</protein>
<evidence type="ECO:0000313" key="1">
    <source>
        <dbReference type="EMBL" id="OIQ08689.1"/>
    </source>
</evidence>
<accession>A0A1J5JYQ6</accession>
<gene>
    <name evidence="1" type="ORF">MOOR_16080</name>
</gene>
<reference evidence="1 2" key="1">
    <citation type="submission" date="2016-08" db="EMBL/GenBank/DDBJ databases">
        <title>Genome-based comparison of Moorella thermoacetic strains.</title>
        <authorList>
            <person name="Poehlein A."/>
            <person name="Bengelsdorf F.R."/>
            <person name="Esser C."/>
            <person name="Duerre P."/>
            <person name="Daniel R."/>
        </authorList>
    </citation>
    <scope>NUCLEOTIDE SEQUENCE [LARGE SCALE GENOMIC DNA]</scope>
    <source>
        <strain evidence="1 2">DSM 11768</strain>
    </source>
</reference>
<sequence length="141" mass="16121">MVEELIYYFVDEEHEGNFKELCTAMKSMKDNREYRAAGYILALPELYPKARRYFSDAGFRWFDLLKKVDLSSGYRIIVNLAVDLFGGATDRPLFNVGDAIAVLDTKMYQAALEAIQIRRPVFGVSPTRSEGLNRSGRYVSM</sequence>
<dbReference type="AlphaFoldDB" id="A0A1J5JYQ6"/>